<gene>
    <name evidence="2" type="ORF">MM59RIKEN_28470</name>
</gene>
<feature type="domain" description="Abortive phage infection protein C-terminal" evidence="1">
    <location>
        <begin position="266"/>
        <end position="525"/>
    </location>
</feature>
<dbReference type="Pfam" id="PF10592">
    <property type="entry name" value="AIPR"/>
    <property type="match status" value="1"/>
</dbReference>
<evidence type="ECO:0000259" key="1">
    <source>
        <dbReference type="Pfam" id="PF10592"/>
    </source>
</evidence>
<dbReference type="Proteomes" id="UP000679848">
    <property type="component" value="Chromosome"/>
</dbReference>
<name>A0A810QB66_9FIRM</name>
<evidence type="ECO:0000313" key="2">
    <source>
        <dbReference type="EMBL" id="BCK85528.1"/>
    </source>
</evidence>
<evidence type="ECO:0000313" key="3">
    <source>
        <dbReference type="Proteomes" id="UP000679848"/>
    </source>
</evidence>
<organism evidence="2 3">
    <name type="scientific">Pusillibacter faecalis</name>
    <dbReference type="NCBI Taxonomy" id="2714358"/>
    <lineage>
        <taxon>Bacteria</taxon>
        <taxon>Bacillati</taxon>
        <taxon>Bacillota</taxon>
        <taxon>Clostridia</taxon>
        <taxon>Eubacteriales</taxon>
        <taxon>Oscillospiraceae</taxon>
        <taxon>Pusillibacter</taxon>
    </lineage>
</organism>
<accession>A0A810QB66</accession>
<protein>
    <recommendedName>
        <fullName evidence="1">Abortive phage infection protein C-terminal domain-containing protein</fullName>
    </recommendedName>
</protein>
<dbReference type="RefSeq" id="WP_213543587.1">
    <property type="nucleotide sequence ID" value="NZ_AP023420.1"/>
</dbReference>
<sequence>MKLQPIVRVKLAKFREDYELQNVSDGVAFERFANQVILSTHQPGAFSVDDSLLDAVCVGGQNDMGLDGICIKLNGLLIHTLQDAKDIFERYNKADIEFIFIQSKYKEKFDSGEYAKFTNGVVDFLGEDHFQPNNDSIQEWLSIKEYLMSDQVMMRWTRNPDVRLYYVVMGTWEESPHIIAISQKIEKDIAALETYGDIAIQYIDTSSFKRIIDENENAFSVVLNVIDTFSLTAVDDVDNSSIVLCSATELLKLLVSEEGLIRKSLFDDNVRDYQGDTTINQDILTTIQNDPFSFVLLNNGITIVCDEIGSGNRKITIKNPQVVNGCQTCNVIYEASKHGYDLSHVTIIAKVIATRSLEITNSIVKGTNRQNIVYDEAFEITRQFHKDLEDLFNALATETGIKLFYERRSKQYFNNPTIKPFEKVNLRGILQSFVSVFLSEPFKGHRHESKLLQEYRNKIFVDSQSKYPYYMAALIFSMIEHEYRANTIPKELVPYRMHLCWLVKELLAPNTPTINNEKEIDKYCEQLKEKLLDEKTWNETLNRTCRLFTNAQQEWIEEKGQSYKYGMKDSTEFFNYLREYVHTQQKVDIIEEKPLQYRGTVIKTGFDRNGRYYGFISRLPDNIFFHEQDNPGLNFSNLYAHEVLYSIVKDKFGNYKAVDVVPV</sequence>
<keyword evidence="3" id="KW-1185">Reference proteome</keyword>
<dbReference type="InterPro" id="IPR018891">
    <property type="entry name" value="AIPR_C"/>
</dbReference>
<dbReference type="EMBL" id="AP023420">
    <property type="protein sequence ID" value="BCK85528.1"/>
    <property type="molecule type" value="Genomic_DNA"/>
</dbReference>
<proteinExistence type="predicted"/>
<dbReference type="KEGG" id="pfaa:MM59RIKEN_28470"/>
<dbReference type="AlphaFoldDB" id="A0A810QB66"/>
<reference evidence="2" key="1">
    <citation type="submission" date="2020-09" db="EMBL/GenBank/DDBJ databases">
        <title>New species isolated from human feces.</title>
        <authorList>
            <person name="Kitahara M."/>
            <person name="Shigeno Y."/>
            <person name="Shime M."/>
            <person name="Matsumoto Y."/>
            <person name="Nakamura S."/>
            <person name="Motooka D."/>
            <person name="Fukuoka S."/>
            <person name="Nishikawa H."/>
            <person name="Benno Y."/>
        </authorList>
    </citation>
    <scope>NUCLEOTIDE SEQUENCE</scope>
    <source>
        <strain evidence="2">MM59</strain>
    </source>
</reference>